<organism evidence="2 3">
    <name type="scientific">Arsenicicoccus bolidensis</name>
    <dbReference type="NCBI Taxonomy" id="229480"/>
    <lineage>
        <taxon>Bacteria</taxon>
        <taxon>Bacillati</taxon>
        <taxon>Actinomycetota</taxon>
        <taxon>Actinomycetes</taxon>
        <taxon>Micrococcales</taxon>
        <taxon>Intrasporangiaceae</taxon>
        <taxon>Arsenicicoccus</taxon>
    </lineage>
</organism>
<keyword evidence="3" id="KW-1185">Reference proteome</keyword>
<gene>
    <name evidence="2" type="ORF">MHL29_01320</name>
</gene>
<dbReference type="PROSITE" id="PS51257">
    <property type="entry name" value="PROKAR_LIPOPROTEIN"/>
    <property type="match status" value="1"/>
</dbReference>
<dbReference type="InterPro" id="IPR007210">
    <property type="entry name" value="ABC_Gly_betaine_transp_sub-bd"/>
</dbReference>
<comment type="caution">
    <text evidence="2">The sequence shown here is derived from an EMBL/GenBank/DDBJ whole genome shotgun (WGS) entry which is preliminary data.</text>
</comment>
<dbReference type="EMBL" id="JAKRCV010000002">
    <property type="protein sequence ID" value="MCG7320537.1"/>
    <property type="molecule type" value="Genomic_DNA"/>
</dbReference>
<dbReference type="Gene3D" id="3.40.190.10">
    <property type="entry name" value="Periplasmic binding protein-like II"/>
    <property type="match status" value="1"/>
</dbReference>
<dbReference type="Pfam" id="PF04069">
    <property type="entry name" value="OpuAC"/>
    <property type="match status" value="1"/>
</dbReference>
<sequence>MAGRRITGRTALAGVLTAAALGLSGCGLGTAGGYAPSGQLQGELDAVPSLRGASVAVGSKNFTEQLVLGKMAVILLSSAGAEVKDYTNIPGSASARQAQLEGQVDAEWEYTGTAWISYLGHTDPIPDPAAQYEAARAEDAKTHALTWLPPAPMNNTYSFATTTERARALGLSSLADIKKVPVAQRTFCVESEFASRNDGFRPMLKAYGLEYGTDVPAGNVKVLETGAIYSATDSGLCTFGEIFTTDGRIKALDLAVMKDDKKFFPNYNVSMVVRQETLAKHPQIAQLFAPVTKKLTDDVMIDLNAKVDVEGREPAEVAHEWLVQQGFLRAE</sequence>
<evidence type="ECO:0000313" key="2">
    <source>
        <dbReference type="EMBL" id="MCG7320537.1"/>
    </source>
</evidence>
<proteinExistence type="predicted"/>
<evidence type="ECO:0000259" key="1">
    <source>
        <dbReference type="Pfam" id="PF04069"/>
    </source>
</evidence>
<feature type="domain" description="ABC-type glycine betaine transport system substrate-binding" evidence="1">
    <location>
        <begin position="54"/>
        <end position="323"/>
    </location>
</feature>
<dbReference type="RefSeq" id="WP_239261583.1">
    <property type="nucleotide sequence ID" value="NZ_JAKRCV010000002.1"/>
</dbReference>
<accession>A0ABS9PY35</accession>
<dbReference type="Gene3D" id="3.40.190.120">
    <property type="entry name" value="Osmoprotection protein (prox), domain 2"/>
    <property type="match status" value="1"/>
</dbReference>
<name>A0ABS9PY35_9MICO</name>
<dbReference type="CDD" id="cd13611">
    <property type="entry name" value="PBP2_YehZ"/>
    <property type="match status" value="1"/>
</dbReference>
<evidence type="ECO:0000313" key="3">
    <source>
        <dbReference type="Proteomes" id="UP001521931"/>
    </source>
</evidence>
<reference evidence="2 3" key="1">
    <citation type="submission" date="2022-02" db="EMBL/GenBank/DDBJ databases">
        <title>Uncovering new skin microbiome diversity through culturing and metagenomics.</title>
        <authorList>
            <person name="Conlan S."/>
            <person name="Deming C."/>
            <person name="Nisc Comparative Sequencing Program N."/>
            <person name="Segre J.A."/>
        </authorList>
    </citation>
    <scope>NUCLEOTIDE SEQUENCE [LARGE SCALE GENOMIC DNA]</scope>
    <source>
        <strain evidence="2 3">ACRQZ</strain>
    </source>
</reference>
<dbReference type="SUPFAM" id="SSF53850">
    <property type="entry name" value="Periplasmic binding protein-like II"/>
    <property type="match status" value="1"/>
</dbReference>
<protein>
    <submittedName>
        <fullName evidence="2">Glycine betaine ABC transporter substrate-binding protein</fullName>
    </submittedName>
</protein>
<dbReference type="Proteomes" id="UP001521931">
    <property type="component" value="Unassembled WGS sequence"/>
</dbReference>